<dbReference type="Proteomes" id="UP000265520">
    <property type="component" value="Unassembled WGS sequence"/>
</dbReference>
<evidence type="ECO:0000313" key="2">
    <source>
        <dbReference type="Proteomes" id="UP000265520"/>
    </source>
</evidence>
<sequence>MLMLTLRNKLIFEQQAFIPHEVACSASSFVAEFSPTFLRGIDLNTSDVLAASQADFPVCNRICVDAGCFPNGSTGWGLIVKDHEGSVILSACRIEEIQT</sequence>
<evidence type="ECO:0000313" key="1">
    <source>
        <dbReference type="EMBL" id="MCI27831.1"/>
    </source>
</evidence>
<dbReference type="EMBL" id="LXQA010161650">
    <property type="protein sequence ID" value="MCI27831.1"/>
    <property type="molecule type" value="Genomic_DNA"/>
</dbReference>
<feature type="non-terminal residue" evidence="1">
    <location>
        <position position="99"/>
    </location>
</feature>
<dbReference type="AlphaFoldDB" id="A0A392QTX8"/>
<organism evidence="1 2">
    <name type="scientific">Trifolium medium</name>
    <dbReference type="NCBI Taxonomy" id="97028"/>
    <lineage>
        <taxon>Eukaryota</taxon>
        <taxon>Viridiplantae</taxon>
        <taxon>Streptophyta</taxon>
        <taxon>Embryophyta</taxon>
        <taxon>Tracheophyta</taxon>
        <taxon>Spermatophyta</taxon>
        <taxon>Magnoliopsida</taxon>
        <taxon>eudicotyledons</taxon>
        <taxon>Gunneridae</taxon>
        <taxon>Pentapetalae</taxon>
        <taxon>rosids</taxon>
        <taxon>fabids</taxon>
        <taxon>Fabales</taxon>
        <taxon>Fabaceae</taxon>
        <taxon>Papilionoideae</taxon>
        <taxon>50 kb inversion clade</taxon>
        <taxon>NPAAA clade</taxon>
        <taxon>Hologalegina</taxon>
        <taxon>IRL clade</taxon>
        <taxon>Trifolieae</taxon>
        <taxon>Trifolium</taxon>
    </lineage>
</organism>
<keyword evidence="2" id="KW-1185">Reference proteome</keyword>
<accession>A0A392QTX8</accession>
<reference evidence="1 2" key="1">
    <citation type="journal article" date="2018" name="Front. Plant Sci.">
        <title>Red Clover (Trifolium pratense) and Zigzag Clover (T. medium) - A Picture of Genomic Similarities and Differences.</title>
        <authorList>
            <person name="Dluhosova J."/>
            <person name="Istvanek J."/>
            <person name="Nedelnik J."/>
            <person name="Repkova J."/>
        </authorList>
    </citation>
    <scope>NUCLEOTIDE SEQUENCE [LARGE SCALE GENOMIC DNA]</scope>
    <source>
        <strain evidence="2">cv. 10/8</strain>
        <tissue evidence="1">Leaf</tissue>
    </source>
</reference>
<protein>
    <submittedName>
        <fullName evidence="1">Uncharacterized protein</fullName>
    </submittedName>
</protein>
<proteinExistence type="predicted"/>
<name>A0A392QTX8_9FABA</name>
<comment type="caution">
    <text evidence="1">The sequence shown here is derived from an EMBL/GenBank/DDBJ whole genome shotgun (WGS) entry which is preliminary data.</text>
</comment>